<dbReference type="InterPro" id="IPR015422">
    <property type="entry name" value="PyrdxlP-dep_Trfase_small"/>
</dbReference>
<protein>
    <submittedName>
        <fullName evidence="3">8-amino-7-oxononanoate synthase</fullName>
        <ecNumber evidence="3">2.3.1.47</ecNumber>
    </submittedName>
</protein>
<evidence type="ECO:0000256" key="1">
    <source>
        <dbReference type="ARBA" id="ARBA00001933"/>
    </source>
</evidence>
<dbReference type="EC" id="2.3.1.47" evidence="3"/>
<name>A0A645IEJ3_9ZZZZ</name>
<dbReference type="InterPro" id="IPR015421">
    <property type="entry name" value="PyrdxlP-dep_Trfase_major"/>
</dbReference>
<reference evidence="3" key="1">
    <citation type="submission" date="2019-08" db="EMBL/GenBank/DDBJ databases">
        <authorList>
            <person name="Kucharzyk K."/>
            <person name="Murdoch R.W."/>
            <person name="Higgins S."/>
            <person name="Loffler F."/>
        </authorList>
    </citation>
    <scope>NUCLEOTIDE SEQUENCE</scope>
</reference>
<evidence type="ECO:0000313" key="3">
    <source>
        <dbReference type="EMBL" id="MPN49356.1"/>
    </source>
</evidence>
<evidence type="ECO:0000256" key="2">
    <source>
        <dbReference type="ARBA" id="ARBA00022679"/>
    </source>
</evidence>
<dbReference type="AlphaFoldDB" id="A0A645IEJ3"/>
<keyword evidence="2 3" id="KW-0808">Transferase</keyword>
<dbReference type="InterPro" id="IPR015424">
    <property type="entry name" value="PyrdxlP-dep_Trfase"/>
</dbReference>
<comment type="caution">
    <text evidence="3">The sequence shown here is derived from an EMBL/GenBank/DDBJ whole genome shotgun (WGS) entry which is preliminary data.</text>
</comment>
<dbReference type="Gene3D" id="3.90.1150.10">
    <property type="entry name" value="Aspartate Aminotransferase, domain 1"/>
    <property type="match status" value="1"/>
</dbReference>
<dbReference type="Gene3D" id="3.40.640.10">
    <property type="entry name" value="Type I PLP-dependent aspartate aminotransferase-like (Major domain)"/>
    <property type="match status" value="1"/>
</dbReference>
<accession>A0A645IEJ3</accession>
<dbReference type="PANTHER" id="PTHR13693">
    <property type="entry name" value="CLASS II AMINOTRANSFERASE/8-AMINO-7-OXONONANOATE SYNTHASE"/>
    <property type="match status" value="1"/>
</dbReference>
<proteinExistence type="predicted"/>
<sequence>MKYYIDLQNNKKSGDGSILSKIAEFQNQLKIHERGNFNILKKSPLTSACNREVTYYDRHSRKEKRTIMFGSNNYLGIVVNEDAIKVANEATQQYGIGSGGAPLLSGTTLLQNKLEAAIARIKGFDDAIVFSSGFAANLGVLVGLL</sequence>
<comment type="cofactor">
    <cofactor evidence="1">
        <name>pyridoxal 5'-phosphate</name>
        <dbReference type="ChEBI" id="CHEBI:597326"/>
    </cofactor>
</comment>
<dbReference type="InterPro" id="IPR050087">
    <property type="entry name" value="AON_synthase_class-II"/>
</dbReference>
<organism evidence="3">
    <name type="scientific">bioreactor metagenome</name>
    <dbReference type="NCBI Taxonomy" id="1076179"/>
    <lineage>
        <taxon>unclassified sequences</taxon>
        <taxon>metagenomes</taxon>
        <taxon>ecological metagenomes</taxon>
    </lineage>
</organism>
<keyword evidence="3" id="KW-0012">Acyltransferase</keyword>
<dbReference type="SUPFAM" id="SSF53383">
    <property type="entry name" value="PLP-dependent transferases"/>
    <property type="match status" value="1"/>
</dbReference>
<dbReference type="GO" id="GO:0008710">
    <property type="term" value="F:8-amino-7-oxononanoate synthase activity"/>
    <property type="evidence" value="ECO:0007669"/>
    <property type="project" value="UniProtKB-EC"/>
</dbReference>
<dbReference type="EMBL" id="VSSQ01112531">
    <property type="protein sequence ID" value="MPN49356.1"/>
    <property type="molecule type" value="Genomic_DNA"/>
</dbReference>
<gene>
    <name evidence="3" type="primary">bioF_20</name>
    <name evidence="3" type="ORF">SDC9_196976</name>
</gene>